<evidence type="ECO:0000313" key="2">
    <source>
        <dbReference type="Proteomes" id="UP000249467"/>
    </source>
</evidence>
<dbReference type="SUPFAM" id="SSF53335">
    <property type="entry name" value="S-adenosyl-L-methionine-dependent methyltransferases"/>
    <property type="match status" value="1"/>
</dbReference>
<protein>
    <submittedName>
        <fullName evidence="1">Uncharacterized protein</fullName>
    </submittedName>
</protein>
<dbReference type="Proteomes" id="UP000249467">
    <property type="component" value="Unassembled WGS sequence"/>
</dbReference>
<dbReference type="AlphaFoldDB" id="A0A2W4WM04"/>
<dbReference type="Pfam" id="PF13489">
    <property type="entry name" value="Methyltransf_23"/>
    <property type="match status" value="1"/>
</dbReference>
<gene>
    <name evidence="1" type="ORF">DCF19_03230</name>
</gene>
<dbReference type="Gene3D" id="3.40.50.150">
    <property type="entry name" value="Vaccinia Virus protein VP39"/>
    <property type="match status" value="1"/>
</dbReference>
<comment type="caution">
    <text evidence="1">The sequence shown here is derived from an EMBL/GenBank/DDBJ whole genome shotgun (WGS) entry which is preliminary data.</text>
</comment>
<reference evidence="1 2" key="2">
    <citation type="submission" date="2018-06" db="EMBL/GenBank/DDBJ databases">
        <title>Metagenomic assembly of (sub)arctic Cyanobacteria and their associated microbiome from non-axenic cultures.</title>
        <authorList>
            <person name="Baurain D."/>
        </authorList>
    </citation>
    <scope>NUCLEOTIDE SEQUENCE [LARGE SCALE GENOMIC DNA]</scope>
    <source>
        <strain evidence="1">ULC066bin1</strain>
    </source>
</reference>
<accession>A0A2W4WM04</accession>
<evidence type="ECO:0000313" key="1">
    <source>
        <dbReference type="EMBL" id="PZO44227.1"/>
    </source>
</evidence>
<dbReference type="InterPro" id="IPR029063">
    <property type="entry name" value="SAM-dependent_MTases_sf"/>
</dbReference>
<dbReference type="EMBL" id="QBML01000003">
    <property type="protein sequence ID" value="PZO44227.1"/>
    <property type="molecule type" value="Genomic_DNA"/>
</dbReference>
<sequence>MKYFSAQELVDIYNQKVKKSPEYFQKYASLEPYIDDKIANLLNGKDYPRVPCVLDFKEWIKKYNIIPEKLLCTCSDDFELSYIDPKIGYLLQYEISNNTGDLHTFNLTEKDFDFIIFSQTLEHLYNPFVAVEKIYEHVRPGGFVFTSVPAINIPHLVPFHFSGIYPMGLAVLFESAGFTILEMGQWGNLHYLEYIFKHHGWPDYEYLKSLGRGTITNEEANIAQCWCLAQKITTD</sequence>
<organism evidence="1 2">
    <name type="scientific">Pseudanabaena frigida</name>
    <dbReference type="NCBI Taxonomy" id="945775"/>
    <lineage>
        <taxon>Bacteria</taxon>
        <taxon>Bacillati</taxon>
        <taxon>Cyanobacteriota</taxon>
        <taxon>Cyanophyceae</taxon>
        <taxon>Pseudanabaenales</taxon>
        <taxon>Pseudanabaenaceae</taxon>
        <taxon>Pseudanabaena</taxon>
    </lineage>
</organism>
<reference evidence="1 2" key="1">
    <citation type="submission" date="2018-04" db="EMBL/GenBank/DDBJ databases">
        <authorList>
            <person name="Go L.Y."/>
            <person name="Mitchell J.A."/>
        </authorList>
    </citation>
    <scope>NUCLEOTIDE SEQUENCE [LARGE SCALE GENOMIC DNA]</scope>
    <source>
        <strain evidence="1">ULC066bin1</strain>
    </source>
</reference>
<name>A0A2W4WM04_9CYAN</name>
<proteinExistence type="predicted"/>